<organism evidence="3 4">
    <name type="scientific">Brevibacterium aurantiacum</name>
    <dbReference type="NCBI Taxonomy" id="273384"/>
    <lineage>
        <taxon>Bacteria</taxon>
        <taxon>Bacillati</taxon>
        <taxon>Actinomycetota</taxon>
        <taxon>Actinomycetes</taxon>
        <taxon>Micrococcales</taxon>
        <taxon>Brevibacteriaceae</taxon>
        <taxon>Brevibacterium</taxon>
    </lineage>
</organism>
<dbReference type="PANTHER" id="PTHR42760:SF37">
    <property type="entry name" value="CLAVALDEHYDE DEHYDROGENASE"/>
    <property type="match status" value="1"/>
</dbReference>
<proteinExistence type="inferred from homology"/>
<dbReference type="Pfam" id="PF00106">
    <property type="entry name" value="adh_short"/>
    <property type="match status" value="1"/>
</dbReference>
<dbReference type="InterPro" id="IPR002347">
    <property type="entry name" value="SDR_fam"/>
</dbReference>
<dbReference type="SUPFAM" id="SSF51735">
    <property type="entry name" value="NAD(P)-binding Rossmann-fold domains"/>
    <property type="match status" value="1"/>
</dbReference>
<dbReference type="PANTHER" id="PTHR42760">
    <property type="entry name" value="SHORT-CHAIN DEHYDROGENASES/REDUCTASES FAMILY MEMBER"/>
    <property type="match status" value="1"/>
</dbReference>
<keyword evidence="2" id="KW-0560">Oxidoreductase</keyword>
<dbReference type="RefSeq" id="WP_101556972.1">
    <property type="nucleotide sequence ID" value="NZ_FXZI01000006.1"/>
</dbReference>
<dbReference type="InterPro" id="IPR036291">
    <property type="entry name" value="NAD(P)-bd_dom_sf"/>
</dbReference>
<dbReference type="GO" id="GO:0016616">
    <property type="term" value="F:oxidoreductase activity, acting on the CH-OH group of donors, NAD or NADP as acceptor"/>
    <property type="evidence" value="ECO:0007669"/>
    <property type="project" value="TreeGrafter"/>
</dbReference>
<accession>A0A2H1JTU2</accession>
<evidence type="ECO:0000256" key="2">
    <source>
        <dbReference type="ARBA" id="ARBA00023002"/>
    </source>
</evidence>
<protein>
    <submittedName>
        <fullName evidence="3">Short-chain dehydrogenase</fullName>
    </submittedName>
</protein>
<sequence length="293" mass="30328">MTEKLPYGTTLPTDSVAGEATAVPGETIAIITGGARGIGRYLSEAFAKAGYHVVVTATSAQKAEAAAAEIVEATGGVATGYGLRTDDIDSVTTFREAIGALEAETGRRLQVLINNAGRIESTEGPLWEAEPESIKGVVDANVLGVALMINVFAPVLITNAEATELPSRIIDLNSGSGAQGTPAYAVYSASKASLFRIADSVVHFGHEKGLRIFEMAPGVVETAMTKSMPVHDFRGEGDWTSPQQVTSLALALASGTLDAFTGRYVRAGADSEESLIAEAAAGLSDASRRLVLG</sequence>
<comment type="similarity">
    <text evidence="1">Belongs to the short-chain dehydrogenases/reductases (SDR) family.</text>
</comment>
<dbReference type="CDD" id="cd05233">
    <property type="entry name" value="SDR_c"/>
    <property type="match status" value="1"/>
</dbReference>
<name>A0A2H1JTU2_BREAU</name>
<dbReference type="Gene3D" id="3.40.50.720">
    <property type="entry name" value="NAD(P)-binding Rossmann-like Domain"/>
    <property type="match status" value="1"/>
</dbReference>
<evidence type="ECO:0000313" key="3">
    <source>
        <dbReference type="EMBL" id="SMX90744.1"/>
    </source>
</evidence>
<dbReference type="EMBL" id="FXZI01000006">
    <property type="protein sequence ID" value="SMX90744.1"/>
    <property type="molecule type" value="Genomic_DNA"/>
</dbReference>
<dbReference type="Proteomes" id="UP000234300">
    <property type="component" value="Unassembled WGS sequence"/>
</dbReference>
<evidence type="ECO:0000256" key="1">
    <source>
        <dbReference type="ARBA" id="ARBA00006484"/>
    </source>
</evidence>
<dbReference type="AlphaFoldDB" id="A0A2H1JTU2"/>
<dbReference type="PRINTS" id="PR00081">
    <property type="entry name" value="GDHRDH"/>
</dbReference>
<reference evidence="3 4" key="1">
    <citation type="submission" date="2017-03" db="EMBL/GenBank/DDBJ databases">
        <authorList>
            <person name="Afonso C.L."/>
            <person name="Miller P.J."/>
            <person name="Scott M.A."/>
            <person name="Spackman E."/>
            <person name="Goraichik I."/>
            <person name="Dimitrov K.M."/>
            <person name="Suarez D.L."/>
            <person name="Swayne D.E."/>
        </authorList>
    </citation>
    <scope>NUCLEOTIDE SEQUENCE [LARGE SCALE GENOMIC DNA]</scope>
    <source>
        <strain evidence="4">8(6)</strain>
    </source>
</reference>
<gene>
    <name evidence="3" type="ORF">BAURA86_02049</name>
</gene>
<evidence type="ECO:0000313" key="4">
    <source>
        <dbReference type="Proteomes" id="UP000234300"/>
    </source>
</evidence>